<sequence length="142" mass="16421">MEHRKRYRGRFERRTKIGGKWNAPTAALFALSFRVWQRSLTAASLDPSVFGCAFSRFFDCHNRSTVLSSAVATESTLDENITNYKLLSNVSHSFQSVACGQRGVNQLHSGHETWRDELPTRERYRCELVFRFRPSFNDGLRL</sequence>
<gene>
    <name evidence="1" type="ORF">LARSCL_LOCUS10965</name>
</gene>
<dbReference type="AlphaFoldDB" id="A0AAV2AAL2"/>
<reference evidence="1 2" key="1">
    <citation type="submission" date="2024-04" db="EMBL/GenBank/DDBJ databases">
        <authorList>
            <person name="Rising A."/>
            <person name="Reimegard J."/>
            <person name="Sonavane S."/>
            <person name="Akerstrom W."/>
            <person name="Nylinder S."/>
            <person name="Hedman E."/>
            <person name="Kallberg Y."/>
        </authorList>
    </citation>
    <scope>NUCLEOTIDE SEQUENCE [LARGE SCALE GENOMIC DNA]</scope>
</reference>
<protein>
    <submittedName>
        <fullName evidence="1">Uncharacterized protein</fullName>
    </submittedName>
</protein>
<name>A0AAV2AAL2_9ARAC</name>
<evidence type="ECO:0000313" key="1">
    <source>
        <dbReference type="EMBL" id="CAL1280439.1"/>
    </source>
</evidence>
<proteinExistence type="predicted"/>
<dbReference type="EMBL" id="CAXIEN010000132">
    <property type="protein sequence ID" value="CAL1280439.1"/>
    <property type="molecule type" value="Genomic_DNA"/>
</dbReference>
<accession>A0AAV2AAL2</accession>
<dbReference type="Proteomes" id="UP001497382">
    <property type="component" value="Unassembled WGS sequence"/>
</dbReference>
<organism evidence="1 2">
    <name type="scientific">Larinioides sclopetarius</name>
    <dbReference type="NCBI Taxonomy" id="280406"/>
    <lineage>
        <taxon>Eukaryota</taxon>
        <taxon>Metazoa</taxon>
        <taxon>Ecdysozoa</taxon>
        <taxon>Arthropoda</taxon>
        <taxon>Chelicerata</taxon>
        <taxon>Arachnida</taxon>
        <taxon>Araneae</taxon>
        <taxon>Araneomorphae</taxon>
        <taxon>Entelegynae</taxon>
        <taxon>Araneoidea</taxon>
        <taxon>Araneidae</taxon>
        <taxon>Larinioides</taxon>
    </lineage>
</organism>
<keyword evidence="2" id="KW-1185">Reference proteome</keyword>
<comment type="caution">
    <text evidence="1">The sequence shown here is derived from an EMBL/GenBank/DDBJ whole genome shotgun (WGS) entry which is preliminary data.</text>
</comment>
<evidence type="ECO:0000313" key="2">
    <source>
        <dbReference type="Proteomes" id="UP001497382"/>
    </source>
</evidence>